<dbReference type="AlphaFoldDB" id="A0A9D4WPI0"/>
<dbReference type="Gramene" id="Psat05G0230300-T1">
    <property type="protein sequence ID" value="KAI5405462.1"/>
    <property type="gene ID" value="KIW84_052303"/>
</dbReference>
<accession>A0A9D4WPI0</accession>
<proteinExistence type="predicted"/>
<protein>
    <recommendedName>
        <fullName evidence="3">OTU domain-containing protein</fullName>
    </recommendedName>
</protein>
<reference evidence="1 2" key="1">
    <citation type="journal article" date="2022" name="Nat. Genet.">
        <title>Improved pea reference genome and pan-genome highlight genomic features and evolutionary characteristics.</title>
        <authorList>
            <person name="Yang T."/>
            <person name="Liu R."/>
            <person name="Luo Y."/>
            <person name="Hu S."/>
            <person name="Wang D."/>
            <person name="Wang C."/>
            <person name="Pandey M.K."/>
            <person name="Ge S."/>
            <person name="Xu Q."/>
            <person name="Li N."/>
            <person name="Li G."/>
            <person name="Huang Y."/>
            <person name="Saxena R.K."/>
            <person name="Ji Y."/>
            <person name="Li M."/>
            <person name="Yan X."/>
            <person name="He Y."/>
            <person name="Liu Y."/>
            <person name="Wang X."/>
            <person name="Xiang C."/>
            <person name="Varshney R.K."/>
            <person name="Ding H."/>
            <person name="Gao S."/>
            <person name="Zong X."/>
        </authorList>
    </citation>
    <scope>NUCLEOTIDE SEQUENCE [LARGE SCALE GENOMIC DNA]</scope>
    <source>
        <strain evidence="1 2">cv. Zhongwan 6</strain>
    </source>
</reference>
<evidence type="ECO:0008006" key="3">
    <source>
        <dbReference type="Google" id="ProtNLM"/>
    </source>
</evidence>
<name>A0A9D4WPI0_PEA</name>
<sequence length="97" mass="11267">MVRARRGVRLQRDHARNQRKSTVNDDIVDVGDDGNCGFRAIAVFLEWGEESWSLTWTQLDTQVHQHPQLFSNLLYDMVFIVRNVLQVDHFGVQGIDK</sequence>
<gene>
    <name evidence="1" type="ORF">KIW84_052303</name>
</gene>
<evidence type="ECO:0000313" key="1">
    <source>
        <dbReference type="EMBL" id="KAI5405462.1"/>
    </source>
</evidence>
<evidence type="ECO:0000313" key="2">
    <source>
        <dbReference type="Proteomes" id="UP001058974"/>
    </source>
</evidence>
<dbReference type="EMBL" id="JAMSHJ010000005">
    <property type="protein sequence ID" value="KAI5405462.1"/>
    <property type="molecule type" value="Genomic_DNA"/>
</dbReference>
<keyword evidence="2" id="KW-1185">Reference proteome</keyword>
<organism evidence="1 2">
    <name type="scientific">Pisum sativum</name>
    <name type="common">Garden pea</name>
    <name type="synonym">Lathyrus oleraceus</name>
    <dbReference type="NCBI Taxonomy" id="3888"/>
    <lineage>
        <taxon>Eukaryota</taxon>
        <taxon>Viridiplantae</taxon>
        <taxon>Streptophyta</taxon>
        <taxon>Embryophyta</taxon>
        <taxon>Tracheophyta</taxon>
        <taxon>Spermatophyta</taxon>
        <taxon>Magnoliopsida</taxon>
        <taxon>eudicotyledons</taxon>
        <taxon>Gunneridae</taxon>
        <taxon>Pentapetalae</taxon>
        <taxon>rosids</taxon>
        <taxon>fabids</taxon>
        <taxon>Fabales</taxon>
        <taxon>Fabaceae</taxon>
        <taxon>Papilionoideae</taxon>
        <taxon>50 kb inversion clade</taxon>
        <taxon>NPAAA clade</taxon>
        <taxon>Hologalegina</taxon>
        <taxon>IRL clade</taxon>
        <taxon>Fabeae</taxon>
        <taxon>Lathyrus</taxon>
    </lineage>
</organism>
<dbReference type="Proteomes" id="UP001058974">
    <property type="component" value="Chromosome 5"/>
</dbReference>
<comment type="caution">
    <text evidence="1">The sequence shown here is derived from an EMBL/GenBank/DDBJ whole genome shotgun (WGS) entry which is preliminary data.</text>
</comment>